<gene>
    <name evidence="9" type="ORF">U14_03126</name>
</gene>
<reference evidence="9 10" key="1">
    <citation type="journal article" date="2015" name="PeerJ">
        <title>First genomic representation of candidate bacterial phylum KSB3 points to enhanced environmental sensing as a trigger of wastewater bulking.</title>
        <authorList>
            <person name="Sekiguchi Y."/>
            <person name="Ohashi A."/>
            <person name="Parks D.H."/>
            <person name="Yamauchi T."/>
            <person name="Tyson G.W."/>
            <person name="Hugenholtz P."/>
        </authorList>
    </citation>
    <scope>NUCLEOTIDE SEQUENCE [LARGE SCALE GENOMIC DNA]</scope>
</reference>
<keyword evidence="10" id="KW-1185">Reference proteome</keyword>
<dbReference type="AlphaFoldDB" id="A0A081BNB4"/>
<evidence type="ECO:0000313" key="10">
    <source>
        <dbReference type="Proteomes" id="UP000030700"/>
    </source>
</evidence>
<dbReference type="EMBL" id="DF820457">
    <property type="protein sequence ID" value="GAK51880.1"/>
    <property type="molecule type" value="Genomic_DNA"/>
</dbReference>
<sequence length="361" mass="39352">MLSSKDLLAQFSLAAGVPGNEGDIRRLIRQHLAGLADISHDQSGSIICRRIGGLDAPRILVAAHIDEVGFLVRFVTPDGFVKFHPIGGWWEHTLLAQRVVIKTAKGDVPGIIGAKSVHHLTPEERNRVQDIRNMFIDVGAKDKAEAMDVFGIMPGDAIVPQTEFMEMKNPRLVSGKAFDDRAGVALFVEALTQLAGDTLLNAVYAVGTVQEEVGSRGAKTAVDQINPDVAIVLEVSPADDTPGFAKDEQQGTLGKGAQIRLFDPSMIPNRRFVEFVLNTAHDLNIAHQTAVRINGGTDARQIHLHARGVPTIVIAPPVRYIHSHVSLLHLDDYEQTLRLLIELLRRLDAPTVAALTAFDRE</sequence>
<keyword evidence="2" id="KW-0031">Aminopeptidase</keyword>
<dbReference type="STRING" id="1499966.U14_03126"/>
<feature type="active site" description="Proton acceptor" evidence="7">
    <location>
        <position position="211"/>
    </location>
</feature>
<feature type="binding site" evidence="8">
    <location>
        <position position="179"/>
    </location>
    <ligand>
        <name>Zn(2+)</name>
        <dbReference type="ChEBI" id="CHEBI:29105"/>
        <label>2</label>
    </ligand>
</feature>
<dbReference type="HOGENOM" id="CLU_047249_0_2_0"/>
<comment type="similarity">
    <text evidence="1 6">Belongs to the peptidase M42 family.</text>
</comment>
<name>A0A081BNB4_9BACT</name>
<evidence type="ECO:0000256" key="7">
    <source>
        <dbReference type="PIRSR" id="PIRSR001123-1"/>
    </source>
</evidence>
<comment type="cofactor">
    <cofactor evidence="8">
        <name>a divalent metal cation</name>
        <dbReference type="ChEBI" id="CHEBI:60240"/>
    </cofactor>
    <text evidence="8">Binds 2 divalent metal cations per subunit.</text>
</comment>
<keyword evidence="5" id="KW-0378">Hydrolase</keyword>
<dbReference type="GO" id="GO:0046872">
    <property type="term" value="F:metal ion binding"/>
    <property type="evidence" value="ECO:0007669"/>
    <property type="project" value="UniProtKB-UniRule"/>
</dbReference>
<feature type="binding site" evidence="8">
    <location>
        <position position="64"/>
    </location>
    <ligand>
        <name>Zn(2+)</name>
        <dbReference type="ChEBI" id="CHEBI:29105"/>
        <label>1</label>
    </ligand>
</feature>
<evidence type="ECO:0000256" key="2">
    <source>
        <dbReference type="ARBA" id="ARBA00022438"/>
    </source>
</evidence>
<dbReference type="Gene3D" id="2.40.30.40">
    <property type="entry name" value="Peptidase M42, domain 2"/>
    <property type="match status" value="1"/>
</dbReference>
<dbReference type="SUPFAM" id="SSF53187">
    <property type="entry name" value="Zn-dependent exopeptidases"/>
    <property type="match status" value="1"/>
</dbReference>
<evidence type="ECO:0000256" key="4">
    <source>
        <dbReference type="ARBA" id="ARBA00022723"/>
    </source>
</evidence>
<feature type="binding site" evidence="8">
    <location>
        <position position="322"/>
    </location>
    <ligand>
        <name>Zn(2+)</name>
        <dbReference type="ChEBI" id="CHEBI:29105"/>
        <label>2</label>
    </ligand>
</feature>
<dbReference type="InterPro" id="IPR051464">
    <property type="entry name" value="Peptidase_M42_aminopept"/>
</dbReference>
<feature type="binding site" evidence="8">
    <location>
        <position position="179"/>
    </location>
    <ligand>
        <name>Zn(2+)</name>
        <dbReference type="ChEBI" id="CHEBI:29105"/>
        <label>1</label>
    </ligand>
</feature>
<dbReference type="GO" id="GO:0006508">
    <property type="term" value="P:proteolysis"/>
    <property type="evidence" value="ECO:0007669"/>
    <property type="project" value="UniProtKB-KW"/>
</dbReference>
<protein>
    <submittedName>
        <fullName evidence="9">Cellulase</fullName>
    </submittedName>
</protein>
<evidence type="ECO:0000256" key="3">
    <source>
        <dbReference type="ARBA" id="ARBA00022670"/>
    </source>
</evidence>
<dbReference type="PANTHER" id="PTHR32481:SF0">
    <property type="entry name" value="AMINOPEPTIDASE YPDE-RELATED"/>
    <property type="match status" value="1"/>
</dbReference>
<feature type="binding site" evidence="8">
    <location>
        <position position="234"/>
    </location>
    <ligand>
        <name>Zn(2+)</name>
        <dbReference type="ChEBI" id="CHEBI:29105"/>
        <label>1</label>
    </ligand>
</feature>
<keyword evidence="3" id="KW-0645">Protease</keyword>
<dbReference type="PANTHER" id="PTHR32481">
    <property type="entry name" value="AMINOPEPTIDASE"/>
    <property type="match status" value="1"/>
</dbReference>
<dbReference type="PIRSF" id="PIRSF001123">
    <property type="entry name" value="PepA_GA"/>
    <property type="match status" value="1"/>
</dbReference>
<dbReference type="CDD" id="cd05656">
    <property type="entry name" value="M42_Frv"/>
    <property type="match status" value="1"/>
</dbReference>
<evidence type="ECO:0000256" key="8">
    <source>
        <dbReference type="PIRSR" id="PIRSR001123-2"/>
    </source>
</evidence>
<feature type="binding site" evidence="8">
    <location>
        <position position="212"/>
    </location>
    <ligand>
        <name>Zn(2+)</name>
        <dbReference type="ChEBI" id="CHEBI:29105"/>
        <label>2</label>
    </ligand>
</feature>
<evidence type="ECO:0000313" key="9">
    <source>
        <dbReference type="EMBL" id="GAK51880.1"/>
    </source>
</evidence>
<proteinExistence type="inferred from homology"/>
<accession>A0A081BNB4</accession>
<dbReference type="Pfam" id="PF05343">
    <property type="entry name" value="Peptidase_M42"/>
    <property type="match status" value="1"/>
</dbReference>
<dbReference type="Gene3D" id="3.40.630.10">
    <property type="entry name" value="Zn peptidases"/>
    <property type="match status" value="1"/>
</dbReference>
<dbReference type="GO" id="GO:0004177">
    <property type="term" value="F:aminopeptidase activity"/>
    <property type="evidence" value="ECO:0007669"/>
    <property type="project" value="UniProtKB-UniRule"/>
</dbReference>
<keyword evidence="4 8" id="KW-0479">Metal-binding</keyword>
<dbReference type="Proteomes" id="UP000030700">
    <property type="component" value="Unassembled WGS sequence"/>
</dbReference>
<dbReference type="InterPro" id="IPR023367">
    <property type="entry name" value="Peptidase_M42_dom2"/>
</dbReference>
<dbReference type="InterPro" id="IPR008007">
    <property type="entry name" value="Peptidase_M42"/>
</dbReference>
<evidence type="ECO:0000256" key="5">
    <source>
        <dbReference type="ARBA" id="ARBA00022801"/>
    </source>
</evidence>
<evidence type="ECO:0000256" key="1">
    <source>
        <dbReference type="ARBA" id="ARBA00006272"/>
    </source>
</evidence>
<organism evidence="9 10">
    <name type="scientific">Candidatus Moduliflexus flocculans</name>
    <dbReference type="NCBI Taxonomy" id="1499966"/>
    <lineage>
        <taxon>Bacteria</taxon>
        <taxon>Candidatus Moduliflexota</taxon>
        <taxon>Candidatus Moduliflexia</taxon>
        <taxon>Candidatus Moduliflexales</taxon>
        <taxon>Candidatus Moduliflexaceae</taxon>
    </lineage>
</organism>
<dbReference type="SUPFAM" id="SSF101821">
    <property type="entry name" value="Aminopeptidase/glucanase lid domain"/>
    <property type="match status" value="1"/>
</dbReference>
<evidence type="ECO:0000256" key="6">
    <source>
        <dbReference type="PIRNR" id="PIRNR001123"/>
    </source>
</evidence>